<evidence type="ECO:0000256" key="5">
    <source>
        <dbReference type="ARBA" id="ARBA00023014"/>
    </source>
</evidence>
<feature type="binding site" evidence="6">
    <location>
        <position position="63"/>
    </location>
    <ligand>
        <name>[4Fe-4S] cluster</name>
        <dbReference type="ChEBI" id="CHEBI:49883"/>
        <note>4Fe-4S-S-AdoMet</note>
    </ligand>
</feature>
<evidence type="ECO:0000256" key="2">
    <source>
        <dbReference type="ARBA" id="ARBA00022691"/>
    </source>
</evidence>
<evidence type="ECO:0000259" key="8">
    <source>
        <dbReference type="Pfam" id="PF04055"/>
    </source>
</evidence>
<keyword evidence="1 6" id="KW-0004">4Fe-4S</keyword>
<dbReference type="PANTHER" id="PTHR43076:SF1">
    <property type="entry name" value="LIPOYL SYNTHASE 2"/>
    <property type="match status" value="1"/>
</dbReference>
<dbReference type="GO" id="GO:0051539">
    <property type="term" value="F:4 iron, 4 sulfur cluster binding"/>
    <property type="evidence" value="ECO:0007669"/>
    <property type="project" value="UniProtKB-KW"/>
</dbReference>
<evidence type="ECO:0000256" key="7">
    <source>
        <dbReference type="PIRSR" id="PIRSR004762-2"/>
    </source>
</evidence>
<feature type="binding site" evidence="6">
    <location>
        <position position="70"/>
    </location>
    <ligand>
        <name>[4Fe-4S] cluster</name>
        <dbReference type="ChEBI" id="CHEBI:49883"/>
        <note>4Fe-4S-S-AdoMet</note>
    </ligand>
</feature>
<feature type="domain" description="Radical SAM core" evidence="8">
    <location>
        <begin position="57"/>
        <end position="231"/>
    </location>
</feature>
<evidence type="ECO:0000256" key="4">
    <source>
        <dbReference type="ARBA" id="ARBA00023004"/>
    </source>
</evidence>
<dbReference type="Proteomes" id="UP000663929">
    <property type="component" value="Chromosome"/>
</dbReference>
<dbReference type="InterPro" id="IPR034405">
    <property type="entry name" value="F420"/>
</dbReference>
<dbReference type="InterPro" id="IPR045567">
    <property type="entry name" value="CofH/MnqC-like_C"/>
</dbReference>
<dbReference type="SFLD" id="SFLDS00029">
    <property type="entry name" value="Radical_SAM"/>
    <property type="match status" value="1"/>
</dbReference>
<dbReference type="GO" id="GO:0044689">
    <property type="term" value="F:7,8-didemethyl-8-hydroxy-5-deazariboflavin synthase activity"/>
    <property type="evidence" value="ECO:0007669"/>
    <property type="project" value="TreeGrafter"/>
</dbReference>
<dbReference type="EMBL" id="CP071793">
    <property type="protein sequence ID" value="QTD48171.1"/>
    <property type="molecule type" value="Genomic_DNA"/>
</dbReference>
<sequence>MRDQIEHKVTEGLRLTDEEAFYCYEDASLADLKRWATAVRARFHKPDEATYLIMRIINYTNVCVAKCDYCSFYRLPKSPDGYVLPLDRIFAKIDEILEMGGDFVGFNGGFNPKLKLDWYTDTFSKIRARYGDSIEFYALTVAEMMYVAKLCRISYEEVCRALGDAGVRWITGGGSEILTNEFRERHSPQKYSADDYLVAQETIMRSGLNSTGTMVIGFDESVAERVEHLRRIRDLQDRVTADGLPGLFSFLSWTYKPYHNDLGGEEVDGETYLRHMATTRLYLDNIRHMRTSVLTQNDNALHGLHYGANDFDIPIEDEVTEMAGAVINKNLEEILHQARAEGFKPIFRPTGSAKSTPVAAGEQ</sequence>
<dbReference type="KEGG" id="scor:J3U87_21505"/>
<dbReference type="Gene3D" id="3.20.20.70">
    <property type="entry name" value="Aldolase class I"/>
    <property type="match status" value="1"/>
</dbReference>
<proteinExistence type="predicted"/>
<dbReference type="Pfam" id="PF19288">
    <property type="entry name" value="CofH_C"/>
    <property type="match status" value="1"/>
</dbReference>
<protein>
    <submittedName>
        <fullName evidence="10">Radical SAM protein</fullName>
    </submittedName>
</protein>
<dbReference type="Pfam" id="PF04055">
    <property type="entry name" value="Radical_SAM"/>
    <property type="match status" value="1"/>
</dbReference>
<evidence type="ECO:0000256" key="3">
    <source>
        <dbReference type="ARBA" id="ARBA00022723"/>
    </source>
</evidence>
<name>A0A8A4TH86_SULCO</name>
<accession>A0A8A4TH86</accession>
<dbReference type="SUPFAM" id="SSF102114">
    <property type="entry name" value="Radical SAM enzymes"/>
    <property type="match status" value="1"/>
</dbReference>
<dbReference type="GO" id="GO:0046872">
    <property type="term" value="F:metal ion binding"/>
    <property type="evidence" value="ECO:0007669"/>
    <property type="project" value="UniProtKB-KW"/>
</dbReference>
<feature type="binding site" evidence="7">
    <location>
        <position position="292"/>
    </location>
    <ligand>
        <name>(3R)-3-methyl-D-ornithine</name>
        <dbReference type="ChEBI" id="CHEBI:64642"/>
    </ligand>
</feature>
<dbReference type="InterPro" id="IPR058240">
    <property type="entry name" value="rSAM_sf"/>
</dbReference>
<feature type="domain" description="CofH/MqnC-like C-terminal" evidence="9">
    <location>
        <begin position="247"/>
        <end position="348"/>
    </location>
</feature>
<feature type="binding site" evidence="6">
    <location>
        <position position="67"/>
    </location>
    <ligand>
        <name>[4Fe-4S] cluster</name>
        <dbReference type="ChEBI" id="CHEBI:49883"/>
        <note>4Fe-4S-S-AdoMet</note>
    </ligand>
</feature>
<dbReference type="InterPro" id="IPR013785">
    <property type="entry name" value="Aldolase_TIM"/>
</dbReference>
<keyword evidence="2 6" id="KW-0949">S-adenosyl-L-methionine</keyword>
<dbReference type="SFLD" id="SFLDG01064">
    <property type="entry name" value="F420__menaquinone_cofactor_bio"/>
    <property type="match status" value="1"/>
</dbReference>
<gene>
    <name evidence="10" type="ORF">J3U87_21505</name>
</gene>
<evidence type="ECO:0000259" key="9">
    <source>
        <dbReference type="Pfam" id="PF19288"/>
    </source>
</evidence>
<keyword evidence="3" id="KW-0479">Metal-binding</keyword>
<dbReference type="AlphaFoldDB" id="A0A8A4TH86"/>
<dbReference type="SFLD" id="SFLDG01389">
    <property type="entry name" value="menaquinone_synthsis_involved"/>
    <property type="match status" value="1"/>
</dbReference>
<dbReference type="RefSeq" id="WP_237377830.1">
    <property type="nucleotide sequence ID" value="NZ_CP071793.1"/>
</dbReference>
<dbReference type="PANTHER" id="PTHR43076">
    <property type="entry name" value="FO SYNTHASE (COFH)"/>
    <property type="match status" value="1"/>
</dbReference>
<evidence type="ECO:0000256" key="6">
    <source>
        <dbReference type="PIRSR" id="PIRSR004762-1"/>
    </source>
</evidence>
<reference evidence="10" key="1">
    <citation type="submission" date="2021-03" db="EMBL/GenBank/DDBJ databases">
        <title>Acanthopleuribacteraceae sp. M133.</title>
        <authorList>
            <person name="Wang G."/>
        </authorList>
    </citation>
    <scope>NUCLEOTIDE SEQUENCE</scope>
    <source>
        <strain evidence="10">M133</strain>
    </source>
</reference>
<dbReference type="InterPro" id="IPR007197">
    <property type="entry name" value="rSAM"/>
</dbReference>
<keyword evidence="11" id="KW-1185">Reference proteome</keyword>
<evidence type="ECO:0000313" key="11">
    <source>
        <dbReference type="Proteomes" id="UP000663929"/>
    </source>
</evidence>
<dbReference type="PIRSF" id="PIRSF004762">
    <property type="entry name" value="CHP00423"/>
    <property type="match status" value="1"/>
</dbReference>
<evidence type="ECO:0000313" key="10">
    <source>
        <dbReference type="EMBL" id="QTD48171.1"/>
    </source>
</evidence>
<comment type="cofactor">
    <cofactor evidence="6">
        <name>[4Fe-4S] cluster</name>
        <dbReference type="ChEBI" id="CHEBI:49883"/>
    </cofactor>
    <text evidence="6">Binds 1 [4Fe-4S] cluster. The cluster is coordinated with 3 cysteines and an exchangeable S-adenosyl-L-methionine.</text>
</comment>
<feature type="binding site" evidence="7">
    <location>
        <position position="176"/>
    </location>
    <ligand>
        <name>S-adenosyl-L-methionine</name>
        <dbReference type="ChEBI" id="CHEBI:59789"/>
    </ligand>
</feature>
<organism evidence="10 11">
    <name type="scientific">Sulfidibacter corallicola</name>
    <dbReference type="NCBI Taxonomy" id="2818388"/>
    <lineage>
        <taxon>Bacteria</taxon>
        <taxon>Pseudomonadati</taxon>
        <taxon>Acidobacteriota</taxon>
        <taxon>Holophagae</taxon>
        <taxon>Acanthopleuribacterales</taxon>
        <taxon>Acanthopleuribacteraceae</taxon>
        <taxon>Sulfidibacter</taxon>
    </lineage>
</organism>
<keyword evidence="5 6" id="KW-0411">Iron-sulfur</keyword>
<evidence type="ECO:0000256" key="1">
    <source>
        <dbReference type="ARBA" id="ARBA00022485"/>
    </source>
</evidence>
<feature type="binding site" evidence="7">
    <location>
        <position position="251"/>
    </location>
    <ligand>
        <name>S-adenosyl-L-methionine</name>
        <dbReference type="ChEBI" id="CHEBI:59789"/>
    </ligand>
</feature>
<keyword evidence="4 6" id="KW-0408">Iron</keyword>